<dbReference type="PANTHER" id="PTHR43439:SF1">
    <property type="entry name" value="PHENYLACETATE-COENZYME A LIGASE"/>
    <property type="match status" value="1"/>
</dbReference>
<sequence length="434" mass="49486">MIWDEKYECMGRQEIKELQRERLREVVQRVYQKVPYYRQLFDRIGLKPEDIKELKDLEKIPFTTKETLRDNYPYGLFAEPLSKVSRVHASSGTTGKPTVVGYTRKDLDTWAELIARIVVQAGVTQEDVVQICFGYGLFTGGFGLHYGLEKMGATIIPASVGNTRRQIMLMEDFGTTALVSTPSYALYMAEVAREMGVKRENLKLRLGLFGAEPWTENMREQLNSRWEITATDNYGLSEIIGPGVSGECLEFQGLHISEDHFIAEIIDPETGESLDYGKEGELVFTTLTKEAFPVLRYRTKDISILWEDPCACGRTTARMKKVTGRTDDMLIIRGVNVFPSQIESVLMEIKGVAPHYQIIVDRKGYLDNMEVLVELEEEMFTGSFRDLEAMEKNIQRQISTVLSIDVEVKLVEPKTIERSEGKSKRVIDKRTLNS</sequence>
<dbReference type="GO" id="GO:0000166">
    <property type="term" value="F:nucleotide binding"/>
    <property type="evidence" value="ECO:0007669"/>
    <property type="project" value="UniProtKB-KW"/>
</dbReference>
<dbReference type="InterPro" id="IPR042099">
    <property type="entry name" value="ANL_N_sf"/>
</dbReference>
<evidence type="ECO:0000256" key="5">
    <source>
        <dbReference type="ARBA" id="ARBA00060591"/>
    </source>
</evidence>
<evidence type="ECO:0000256" key="7">
    <source>
        <dbReference type="ARBA" id="ARBA00066629"/>
    </source>
</evidence>
<comment type="caution">
    <text evidence="13">The sequence shown here is derived from an EMBL/GenBank/DDBJ whole genome shotgun (WGS) entry which is preliminary data.</text>
</comment>
<dbReference type="Proteomes" id="UP000285138">
    <property type="component" value="Unassembled WGS sequence"/>
</dbReference>
<organism evidence="13 14">
    <name type="scientific">Candidatus Syntrophonatronum acetioxidans</name>
    <dbReference type="NCBI Taxonomy" id="1795816"/>
    <lineage>
        <taxon>Bacteria</taxon>
        <taxon>Bacillati</taxon>
        <taxon>Bacillota</taxon>
        <taxon>Clostridia</taxon>
        <taxon>Eubacteriales</taxon>
        <taxon>Syntrophomonadaceae</taxon>
        <taxon>Candidatus Syntrophonatronum</taxon>
    </lineage>
</organism>
<evidence type="ECO:0000256" key="2">
    <source>
        <dbReference type="ARBA" id="ARBA00022598"/>
    </source>
</evidence>
<dbReference type="GO" id="GO:0047475">
    <property type="term" value="F:phenylacetate-CoA ligase activity"/>
    <property type="evidence" value="ECO:0007669"/>
    <property type="project" value="UniProtKB-EC"/>
</dbReference>
<dbReference type="GO" id="GO:0010124">
    <property type="term" value="P:phenylacetate catabolic process"/>
    <property type="evidence" value="ECO:0007669"/>
    <property type="project" value="UniProtKB-UniRule"/>
</dbReference>
<dbReference type="FunFam" id="3.40.50.12780:FF:000016">
    <property type="entry name" value="Phenylacetate-coenzyme A ligase"/>
    <property type="match status" value="1"/>
</dbReference>
<dbReference type="UniPathway" id="UPA00930"/>
<dbReference type="InterPro" id="IPR045851">
    <property type="entry name" value="AMP-bd_C_sf"/>
</dbReference>
<keyword evidence="2 10" id="KW-0436">Ligase</keyword>
<feature type="domain" description="AMP-dependent ligase C-terminal" evidence="12">
    <location>
        <begin position="334"/>
        <end position="430"/>
    </location>
</feature>
<evidence type="ECO:0000256" key="4">
    <source>
        <dbReference type="ARBA" id="ARBA00050450"/>
    </source>
</evidence>
<dbReference type="Gene3D" id="3.40.50.12780">
    <property type="entry name" value="N-terminal domain of ligase-like"/>
    <property type="match status" value="1"/>
</dbReference>
<reference evidence="13 14" key="1">
    <citation type="submission" date="2018-08" db="EMBL/GenBank/DDBJ databases">
        <title>The metabolism and importance of syntrophic acetate oxidation coupled to methane or sulfide production in haloalkaline environments.</title>
        <authorList>
            <person name="Timmers P.H.A."/>
            <person name="Vavourakis C.D."/>
            <person name="Sorokin D.Y."/>
            <person name="Sinninghe Damste J.S."/>
            <person name="Muyzer G."/>
            <person name="Stams A.J.M."/>
            <person name="Plugge C.M."/>
        </authorList>
    </citation>
    <scope>NUCLEOTIDE SEQUENCE [LARGE SCALE GENOMIC DNA]</scope>
    <source>
        <strain evidence="13">MSAO_Bac1</strain>
    </source>
</reference>
<evidence type="ECO:0000256" key="9">
    <source>
        <dbReference type="ARBA" id="ARBA00075111"/>
    </source>
</evidence>
<evidence type="ECO:0000256" key="1">
    <source>
        <dbReference type="ARBA" id="ARBA00011245"/>
    </source>
</evidence>
<keyword evidence="3 10" id="KW-0547">Nucleotide-binding</keyword>
<comment type="similarity">
    <text evidence="6 10">Belongs to the phenylacetyl-CoA ligase family.</text>
</comment>
<evidence type="ECO:0000313" key="13">
    <source>
        <dbReference type="EMBL" id="RQD76207.1"/>
    </source>
</evidence>
<dbReference type="CDD" id="cd05913">
    <property type="entry name" value="PaaK"/>
    <property type="match status" value="1"/>
</dbReference>
<comment type="catalytic activity">
    <reaction evidence="4">
        <text>2-phenylacetate + ATP + CoA = phenylacetyl-CoA + AMP + diphosphate</text>
        <dbReference type="Rhea" id="RHEA:20956"/>
        <dbReference type="ChEBI" id="CHEBI:18401"/>
        <dbReference type="ChEBI" id="CHEBI:30616"/>
        <dbReference type="ChEBI" id="CHEBI:33019"/>
        <dbReference type="ChEBI" id="CHEBI:57287"/>
        <dbReference type="ChEBI" id="CHEBI:57390"/>
        <dbReference type="ChEBI" id="CHEBI:456215"/>
        <dbReference type="EC" id="6.2.1.30"/>
    </reaction>
    <physiologicalReaction direction="left-to-right" evidence="4">
        <dbReference type="Rhea" id="RHEA:20957"/>
    </physiologicalReaction>
</comment>
<dbReference type="PIRSF" id="PIRSF006444">
    <property type="entry name" value="PaaK"/>
    <property type="match status" value="1"/>
</dbReference>
<dbReference type="PANTHER" id="PTHR43439">
    <property type="entry name" value="PHENYLACETATE-COENZYME A LIGASE"/>
    <property type="match status" value="1"/>
</dbReference>
<dbReference type="InterPro" id="IPR028154">
    <property type="entry name" value="AMP-dep_Lig_C"/>
</dbReference>
<dbReference type="InterPro" id="IPR051414">
    <property type="entry name" value="Adenylate-forming_Reductase"/>
</dbReference>
<feature type="domain" description="AMP-dependent synthetase/ligase" evidence="11">
    <location>
        <begin position="90"/>
        <end position="284"/>
    </location>
</feature>
<protein>
    <recommendedName>
        <fullName evidence="8 10">Phenylacetate-coenzyme A ligase</fullName>
        <ecNumber evidence="7 10">6.2.1.30</ecNumber>
    </recommendedName>
    <alternativeName>
        <fullName evidence="9 10">Phenylacetyl-CoA ligase</fullName>
    </alternativeName>
</protein>
<comment type="function">
    <text evidence="10">Catalyzes the activation of phenylacetic acid (PA) to phenylacetyl-CoA (PA-CoA).</text>
</comment>
<dbReference type="EMBL" id="QZAA01000129">
    <property type="protein sequence ID" value="RQD76207.1"/>
    <property type="molecule type" value="Genomic_DNA"/>
</dbReference>
<dbReference type="SUPFAM" id="SSF56801">
    <property type="entry name" value="Acetyl-CoA synthetase-like"/>
    <property type="match status" value="1"/>
</dbReference>
<dbReference type="EC" id="6.2.1.30" evidence="7 10"/>
<dbReference type="FunFam" id="3.30.300.30:FF:000019">
    <property type="entry name" value="Phenylacetate-coenzyme A ligase"/>
    <property type="match status" value="1"/>
</dbReference>
<accession>A0A424YF24</accession>
<comment type="pathway">
    <text evidence="5 10">Aromatic compound metabolism; phenylacetate degradation.</text>
</comment>
<evidence type="ECO:0000259" key="12">
    <source>
        <dbReference type="Pfam" id="PF14535"/>
    </source>
</evidence>
<name>A0A424YF24_9FIRM</name>
<dbReference type="AlphaFoldDB" id="A0A424YF24"/>
<dbReference type="Pfam" id="PF00501">
    <property type="entry name" value="AMP-binding"/>
    <property type="match status" value="1"/>
</dbReference>
<evidence type="ECO:0000256" key="6">
    <source>
        <dbReference type="ARBA" id="ARBA00061566"/>
    </source>
</evidence>
<dbReference type="Gene3D" id="3.30.300.30">
    <property type="match status" value="1"/>
</dbReference>
<dbReference type="Pfam" id="PF14535">
    <property type="entry name" value="AMP-binding_C_2"/>
    <property type="match status" value="1"/>
</dbReference>
<evidence type="ECO:0000256" key="8">
    <source>
        <dbReference type="ARBA" id="ARBA00068695"/>
    </source>
</evidence>
<comment type="subunit">
    <text evidence="1">Monomer.</text>
</comment>
<dbReference type="InterPro" id="IPR011880">
    <property type="entry name" value="PA_CoA_ligase"/>
</dbReference>
<evidence type="ECO:0000313" key="14">
    <source>
        <dbReference type="Proteomes" id="UP000285138"/>
    </source>
</evidence>
<gene>
    <name evidence="13" type="ORF">D5R97_04730</name>
</gene>
<evidence type="ECO:0000256" key="3">
    <source>
        <dbReference type="ARBA" id="ARBA00022741"/>
    </source>
</evidence>
<evidence type="ECO:0000259" key="11">
    <source>
        <dbReference type="Pfam" id="PF00501"/>
    </source>
</evidence>
<dbReference type="InterPro" id="IPR000873">
    <property type="entry name" value="AMP-dep_synth/lig_dom"/>
</dbReference>
<proteinExistence type="inferred from homology"/>
<evidence type="ECO:0000256" key="10">
    <source>
        <dbReference type="PIRNR" id="PIRNR006444"/>
    </source>
</evidence>